<gene>
    <name evidence="2" type="ORF">B8V81_1924</name>
</gene>
<name>A0A2N5NBQ9_9BACL</name>
<dbReference type="EMBL" id="NFEZ01000003">
    <property type="protein sequence ID" value="PLT47700.1"/>
    <property type="molecule type" value="Genomic_DNA"/>
</dbReference>
<keyword evidence="3" id="KW-1185">Reference proteome</keyword>
<accession>A0A2N5NBQ9</accession>
<organism evidence="2 3">
    <name type="scientific">Paenibacillus pasadenensis</name>
    <dbReference type="NCBI Taxonomy" id="217090"/>
    <lineage>
        <taxon>Bacteria</taxon>
        <taxon>Bacillati</taxon>
        <taxon>Bacillota</taxon>
        <taxon>Bacilli</taxon>
        <taxon>Bacillales</taxon>
        <taxon>Paenibacillaceae</taxon>
        <taxon>Paenibacillus</taxon>
    </lineage>
</organism>
<evidence type="ECO:0000256" key="1">
    <source>
        <dbReference type="SAM" id="MobiDB-lite"/>
    </source>
</evidence>
<feature type="region of interest" description="Disordered" evidence="1">
    <location>
        <begin position="24"/>
        <end position="43"/>
    </location>
</feature>
<evidence type="ECO:0000313" key="2">
    <source>
        <dbReference type="EMBL" id="PLT47700.1"/>
    </source>
</evidence>
<comment type="caution">
    <text evidence="2">The sequence shown here is derived from an EMBL/GenBank/DDBJ whole genome shotgun (WGS) entry which is preliminary data.</text>
</comment>
<proteinExistence type="predicted"/>
<evidence type="ECO:0000313" key="3">
    <source>
        <dbReference type="Proteomes" id="UP000234789"/>
    </source>
</evidence>
<dbReference type="Proteomes" id="UP000234789">
    <property type="component" value="Unassembled WGS sequence"/>
</dbReference>
<sequence length="43" mass="4544">MLAAEGSRASLPLLLEAGVGQPERLEAGNRRIAEDGPARDGWL</sequence>
<dbReference type="RefSeq" id="WP_280522971.1">
    <property type="nucleotide sequence ID" value="NZ_NFEZ01000003.1"/>
</dbReference>
<dbReference type="AlphaFoldDB" id="A0A2N5NBQ9"/>
<protein>
    <submittedName>
        <fullName evidence="2">Uncharacterized protein</fullName>
    </submittedName>
</protein>
<reference evidence="2 3" key="1">
    <citation type="submission" date="2017-05" db="EMBL/GenBank/DDBJ databases">
        <title>Functional genome analysis of Paenibacillus pasadenensis strain R16: insights on endophytic life style and antifungal activity.</title>
        <authorList>
            <person name="Passera A."/>
            <person name="Marcolungo L."/>
            <person name="Casati P."/>
            <person name="Brasca M."/>
            <person name="Quaglino F."/>
            <person name="Delledonne M."/>
        </authorList>
    </citation>
    <scope>NUCLEOTIDE SEQUENCE [LARGE SCALE GENOMIC DNA]</scope>
    <source>
        <strain evidence="2 3">R16</strain>
    </source>
</reference>